<evidence type="ECO:0000256" key="2">
    <source>
        <dbReference type="SAM" id="Phobius"/>
    </source>
</evidence>
<dbReference type="Gene3D" id="3.40.50.1980">
    <property type="entry name" value="Nitrogenase molybdenum iron protein domain"/>
    <property type="match status" value="2"/>
</dbReference>
<reference evidence="4" key="2">
    <citation type="journal article" date="2021" name="PeerJ">
        <title>Extensive microbial diversity within the chicken gut microbiome revealed by metagenomics and culture.</title>
        <authorList>
            <person name="Gilroy R."/>
            <person name="Ravi A."/>
            <person name="Getino M."/>
            <person name="Pursley I."/>
            <person name="Horton D.L."/>
            <person name="Alikhan N.F."/>
            <person name="Baker D."/>
            <person name="Gharbi K."/>
            <person name="Hall N."/>
            <person name="Watson M."/>
            <person name="Adriaenssens E.M."/>
            <person name="Foster-Nyarko E."/>
            <person name="Jarju S."/>
            <person name="Secka A."/>
            <person name="Antonio M."/>
            <person name="Oren A."/>
            <person name="Chaudhuri R.R."/>
            <person name="La Ragione R."/>
            <person name="Hildebrand F."/>
            <person name="Pallen M.J."/>
        </authorList>
    </citation>
    <scope>NUCLEOTIDE SEQUENCE</scope>
    <source>
        <strain evidence="4">CHK160-1198</strain>
    </source>
</reference>
<dbReference type="Proteomes" id="UP000824099">
    <property type="component" value="Unassembled WGS sequence"/>
</dbReference>
<feature type="transmembrane region" description="Helical" evidence="2">
    <location>
        <begin position="7"/>
        <end position="24"/>
    </location>
</feature>
<dbReference type="PROSITE" id="PS50983">
    <property type="entry name" value="FE_B12_PBP"/>
    <property type="match status" value="1"/>
</dbReference>
<gene>
    <name evidence="4" type="ORF">IAB06_07845</name>
</gene>
<comment type="similarity">
    <text evidence="1">Belongs to the bacterial solute-binding protein 8 family.</text>
</comment>
<name>A0A9D1SME2_9FIRM</name>
<reference evidence="4" key="1">
    <citation type="submission" date="2020-10" db="EMBL/GenBank/DDBJ databases">
        <authorList>
            <person name="Gilroy R."/>
        </authorList>
    </citation>
    <scope>NUCLEOTIDE SEQUENCE</scope>
    <source>
        <strain evidence="4">CHK160-1198</strain>
    </source>
</reference>
<comment type="caution">
    <text evidence="4">The sequence shown here is derived from an EMBL/GenBank/DDBJ whole genome shotgun (WGS) entry which is preliminary data.</text>
</comment>
<feature type="domain" description="Fe/B12 periplasmic-binding" evidence="3">
    <location>
        <begin position="55"/>
        <end position="317"/>
    </location>
</feature>
<dbReference type="EMBL" id="DVNI01000134">
    <property type="protein sequence ID" value="HIU64927.1"/>
    <property type="molecule type" value="Genomic_DNA"/>
</dbReference>
<sequence length="318" mass="34901">MRKIFKVIVVFFILLAILGGYYTFKQKATNSGAAQTITVVDSVGRSVVIPEKPQRVIILNPSNIEIYYAAGGTTIAKPLSTSYNAELKEKLASLPETGIIHSPNLEKILSLQPDLIIGTDVPYHHAIIPPLEAAGIPILINSINSYEDVLRTLDLFGQLAGTESSAQQKKEAVMAEYKKVQTAAQNKQPPRSLIIFGAPNSFSMATKKSFSGNLVESLGGGNIADEVSDSYDAYVSLSMEYVTRKDPEVIFVITMGDADKAIESLRRDLRENPIWHDISAVRNNRIYQLPANLFTVNPGTQLAEAMTILSSYMYRGDE</sequence>
<evidence type="ECO:0000313" key="5">
    <source>
        <dbReference type="Proteomes" id="UP000824099"/>
    </source>
</evidence>
<dbReference type="PANTHER" id="PTHR30535:SF34">
    <property type="entry name" value="MOLYBDATE-BINDING PROTEIN MOLA"/>
    <property type="match status" value="1"/>
</dbReference>
<keyword evidence="2" id="KW-1133">Transmembrane helix</keyword>
<dbReference type="Pfam" id="PF01497">
    <property type="entry name" value="Peripla_BP_2"/>
    <property type="match status" value="1"/>
</dbReference>
<keyword evidence="2" id="KW-0812">Transmembrane</keyword>
<evidence type="ECO:0000259" key="3">
    <source>
        <dbReference type="PROSITE" id="PS50983"/>
    </source>
</evidence>
<dbReference type="AlphaFoldDB" id="A0A9D1SME2"/>
<protein>
    <submittedName>
        <fullName evidence="4">ABC transporter substrate-binding protein</fullName>
    </submittedName>
</protein>
<evidence type="ECO:0000313" key="4">
    <source>
        <dbReference type="EMBL" id="HIU64927.1"/>
    </source>
</evidence>
<proteinExistence type="inferred from homology"/>
<dbReference type="PANTHER" id="PTHR30535">
    <property type="entry name" value="VITAMIN B12-BINDING PROTEIN"/>
    <property type="match status" value="1"/>
</dbReference>
<dbReference type="GO" id="GO:0071281">
    <property type="term" value="P:cellular response to iron ion"/>
    <property type="evidence" value="ECO:0007669"/>
    <property type="project" value="TreeGrafter"/>
</dbReference>
<dbReference type="SUPFAM" id="SSF53807">
    <property type="entry name" value="Helical backbone' metal receptor"/>
    <property type="match status" value="1"/>
</dbReference>
<accession>A0A9D1SME2</accession>
<evidence type="ECO:0000256" key="1">
    <source>
        <dbReference type="ARBA" id="ARBA00008814"/>
    </source>
</evidence>
<dbReference type="InterPro" id="IPR050902">
    <property type="entry name" value="ABC_Transporter_SBP"/>
</dbReference>
<keyword evidence="2" id="KW-0472">Membrane</keyword>
<dbReference type="InterPro" id="IPR002491">
    <property type="entry name" value="ABC_transptr_periplasmic_BD"/>
</dbReference>
<organism evidence="4 5">
    <name type="scientific">Candidatus Avacidaminococcus intestinavium</name>
    <dbReference type="NCBI Taxonomy" id="2840684"/>
    <lineage>
        <taxon>Bacteria</taxon>
        <taxon>Bacillati</taxon>
        <taxon>Bacillota</taxon>
        <taxon>Negativicutes</taxon>
        <taxon>Acidaminococcales</taxon>
        <taxon>Acidaminococcaceae</taxon>
        <taxon>Acidaminococcaceae incertae sedis</taxon>
        <taxon>Candidatus Avacidaminococcus</taxon>
    </lineage>
</organism>